<keyword evidence="1" id="KW-0812">Transmembrane</keyword>
<protein>
    <submittedName>
        <fullName evidence="2">Uncharacterized protein</fullName>
    </submittedName>
</protein>
<keyword evidence="3" id="KW-1185">Reference proteome</keyword>
<dbReference type="Proteomes" id="UP001055453">
    <property type="component" value="Chromosome"/>
</dbReference>
<evidence type="ECO:0000313" key="3">
    <source>
        <dbReference type="Proteomes" id="UP001055453"/>
    </source>
</evidence>
<keyword evidence="1" id="KW-1133">Transmembrane helix</keyword>
<dbReference type="RefSeq" id="WP_251956442.1">
    <property type="nucleotide sequence ID" value="NZ_AP025732.1"/>
</dbReference>
<dbReference type="EMBL" id="AP025732">
    <property type="protein sequence ID" value="BDI18937.1"/>
    <property type="molecule type" value="Genomic_DNA"/>
</dbReference>
<gene>
    <name evidence="2" type="ORF">ANSO36C_47390</name>
</gene>
<keyword evidence="1" id="KW-0472">Membrane</keyword>
<organism evidence="2 3">
    <name type="scientific">Nostoc cf. commune SO-36</name>
    <dbReference type="NCBI Taxonomy" id="449208"/>
    <lineage>
        <taxon>Bacteria</taxon>
        <taxon>Bacillati</taxon>
        <taxon>Cyanobacteriota</taxon>
        <taxon>Cyanophyceae</taxon>
        <taxon>Nostocales</taxon>
        <taxon>Nostocaceae</taxon>
        <taxon>Nostoc</taxon>
    </lineage>
</organism>
<reference evidence="2" key="1">
    <citation type="submission" date="2022-04" db="EMBL/GenBank/DDBJ databases">
        <title>Complete genome sequence of a cyanobacterium, Nostoc sp. SO-36, isolated in Antarctica.</title>
        <authorList>
            <person name="Kanesaki Y."/>
            <person name="Effendi D."/>
            <person name="Sakamoto T."/>
            <person name="Ohtani S."/>
            <person name="Awai K."/>
        </authorList>
    </citation>
    <scope>NUCLEOTIDE SEQUENCE</scope>
    <source>
        <strain evidence="2">SO-36</strain>
    </source>
</reference>
<feature type="transmembrane region" description="Helical" evidence="1">
    <location>
        <begin position="79"/>
        <end position="107"/>
    </location>
</feature>
<proteinExistence type="predicted"/>
<sequence length="119" mass="11416">MVSNKDVIVESSIKTAGSLLSGAALSATTGAIGSAASSVAVQGFVAATVLPGIQAATGVAVAAPTLLGGLAAATGSVPILFTIANVAVAVTPVGAVIASAVGGCLLYKFVKIIFFQRIS</sequence>
<evidence type="ECO:0000256" key="1">
    <source>
        <dbReference type="SAM" id="Phobius"/>
    </source>
</evidence>
<accession>A0ABN6QBU9</accession>
<name>A0ABN6QBU9_NOSCO</name>
<evidence type="ECO:0000313" key="2">
    <source>
        <dbReference type="EMBL" id="BDI18937.1"/>
    </source>
</evidence>